<dbReference type="PANTHER" id="PTHR47332">
    <property type="entry name" value="SET DOMAIN-CONTAINING PROTEIN 5"/>
    <property type="match status" value="1"/>
</dbReference>
<evidence type="ECO:0000313" key="4">
    <source>
        <dbReference type="Proteomes" id="UP000258309"/>
    </source>
</evidence>
<evidence type="ECO:0000259" key="2">
    <source>
        <dbReference type="PROSITE" id="PS50280"/>
    </source>
</evidence>
<dbReference type="SUPFAM" id="SSF82199">
    <property type="entry name" value="SET domain"/>
    <property type="match status" value="1"/>
</dbReference>
<dbReference type="OMA" id="AFQICAM"/>
<feature type="non-terminal residue" evidence="3">
    <location>
        <position position="342"/>
    </location>
</feature>
<organism evidence="3 4">
    <name type="scientific">Scytalidium lignicola</name>
    <name type="common">Hyphomycete</name>
    <dbReference type="NCBI Taxonomy" id="5539"/>
    <lineage>
        <taxon>Eukaryota</taxon>
        <taxon>Fungi</taxon>
        <taxon>Dikarya</taxon>
        <taxon>Ascomycota</taxon>
        <taxon>Pezizomycotina</taxon>
        <taxon>Leotiomycetes</taxon>
        <taxon>Leotiomycetes incertae sedis</taxon>
        <taxon>Scytalidium</taxon>
    </lineage>
</organism>
<dbReference type="PROSITE" id="PS50280">
    <property type="entry name" value="SET"/>
    <property type="match status" value="1"/>
</dbReference>
<dbReference type="STRING" id="5539.A0A3E2H9D5"/>
<gene>
    <name evidence="3" type="ORF">B7463_g6374</name>
</gene>
<dbReference type="OrthoDB" id="265717at2759"/>
<evidence type="ECO:0000256" key="1">
    <source>
        <dbReference type="SAM" id="MobiDB-lite"/>
    </source>
</evidence>
<feature type="region of interest" description="Disordered" evidence="1">
    <location>
        <begin position="1"/>
        <end position="28"/>
    </location>
</feature>
<proteinExistence type="predicted"/>
<comment type="caution">
    <text evidence="3">The sequence shown here is derived from an EMBL/GenBank/DDBJ whole genome shotgun (WGS) entry which is preliminary data.</text>
</comment>
<dbReference type="AlphaFoldDB" id="A0A3E2H9D5"/>
<dbReference type="Pfam" id="PF00856">
    <property type="entry name" value="SET"/>
    <property type="match status" value="1"/>
</dbReference>
<evidence type="ECO:0000313" key="3">
    <source>
        <dbReference type="EMBL" id="RFU29990.1"/>
    </source>
</evidence>
<feature type="domain" description="SET" evidence="2">
    <location>
        <begin position="25"/>
        <end position="169"/>
    </location>
</feature>
<dbReference type="PANTHER" id="PTHR47332:SF4">
    <property type="entry name" value="SET DOMAIN-CONTAINING PROTEIN 5"/>
    <property type="match status" value="1"/>
</dbReference>
<dbReference type="CDD" id="cd20071">
    <property type="entry name" value="SET_SMYD"/>
    <property type="match status" value="1"/>
</dbReference>
<sequence>MPSSTDISTSPPDSKPGQDGSNGSPEPEYFKIEDIPGKGKGVIAIQDISPGTCIFREQPLFTTASLTSTATQERDLASIVRSLPKGSQRAFLSLYNNNPGKEPLSNIVRTNAYPLGPGSSIGAIFPVIARFNHSCRPNTQHAWNKLLNMETCHVISPVKKGDELTLSYHAGGPSSTRRPELKTYFGFDCTCKVCSLPQDKLALSDERLTRAQKLDVAIGDPKRVRLVPDKVLKDCKELLDIYREEGIADTRVPRLYWDAFQIAALHGDKARANIFAERGRDARILGEGEGSEDAIEMERYRRDPGKWEGFAGKGRKWKSEIRDIPNGVSEVEFEKWLWKEEK</sequence>
<dbReference type="Proteomes" id="UP000258309">
    <property type="component" value="Unassembled WGS sequence"/>
</dbReference>
<feature type="non-terminal residue" evidence="3">
    <location>
        <position position="1"/>
    </location>
</feature>
<protein>
    <recommendedName>
        <fullName evidence="2">SET domain-containing protein</fullName>
    </recommendedName>
</protein>
<accession>A0A3E2H9D5</accession>
<dbReference type="EMBL" id="NCSJ02000112">
    <property type="protein sequence ID" value="RFU29990.1"/>
    <property type="molecule type" value="Genomic_DNA"/>
</dbReference>
<keyword evidence="4" id="KW-1185">Reference proteome</keyword>
<name>A0A3E2H9D5_SCYLI</name>
<reference evidence="3 4" key="1">
    <citation type="submission" date="2018-05" db="EMBL/GenBank/DDBJ databases">
        <title>Draft genome sequence of Scytalidium lignicola DSM 105466, a ubiquitous saprotrophic fungus.</title>
        <authorList>
            <person name="Buettner E."/>
            <person name="Gebauer A.M."/>
            <person name="Hofrichter M."/>
            <person name="Liers C."/>
            <person name="Kellner H."/>
        </authorList>
    </citation>
    <scope>NUCLEOTIDE SEQUENCE [LARGE SCALE GENOMIC DNA]</scope>
    <source>
        <strain evidence="3 4">DSM 105466</strain>
    </source>
</reference>
<dbReference type="InterPro" id="IPR001214">
    <property type="entry name" value="SET_dom"/>
</dbReference>
<feature type="compositionally biased region" description="Low complexity" evidence="1">
    <location>
        <begin position="1"/>
        <end position="12"/>
    </location>
</feature>
<dbReference type="InterPro" id="IPR046341">
    <property type="entry name" value="SET_dom_sf"/>
</dbReference>
<dbReference type="InterPro" id="IPR053185">
    <property type="entry name" value="SET_domain_protein"/>
</dbReference>
<dbReference type="Gene3D" id="2.170.270.10">
    <property type="entry name" value="SET domain"/>
    <property type="match status" value="1"/>
</dbReference>
<dbReference type="SMART" id="SM00317">
    <property type="entry name" value="SET"/>
    <property type="match status" value="1"/>
</dbReference>